<protein>
    <recommendedName>
        <fullName evidence="1">DOG1 domain-containing protein</fullName>
    </recommendedName>
</protein>
<reference evidence="4" key="3">
    <citation type="journal article" date="2008" name="Nucleic Acids Res.">
        <title>The rice annotation project database (RAP-DB): 2008 update.</title>
        <authorList>
            <consortium name="The rice annotation project (RAP)"/>
        </authorList>
    </citation>
    <scope>GENOME REANNOTATION</scope>
    <source>
        <strain evidence="4">cv. Nipponbare</strain>
    </source>
</reference>
<dbReference type="HOGENOM" id="CLU_024782_2_1_1"/>
<name>Q943Y2_ORYSJ</name>
<dbReference type="GO" id="GO:0043565">
    <property type="term" value="F:sequence-specific DNA binding"/>
    <property type="evidence" value="ECO:0007669"/>
    <property type="project" value="InterPro"/>
</dbReference>
<reference evidence="2" key="1">
    <citation type="journal article" date="2002" name="Nature">
        <title>The genome sequence and structure of rice chromosome 1.</title>
        <authorList>
            <person name="Sasaki T."/>
            <person name="Matsumoto T."/>
            <person name="Yamamoto K."/>
            <person name="Sakata K."/>
            <person name="Baba T."/>
            <person name="Katayose Y."/>
            <person name="Wu J."/>
            <person name="Niimura Y."/>
            <person name="Cheng Z."/>
            <person name="Nagamura Y."/>
            <person name="Antonio B.A."/>
            <person name="Kanamori H."/>
            <person name="Hosokawa S."/>
            <person name="Masukawa M."/>
            <person name="Arikawa K."/>
            <person name="Chiden Y."/>
            <person name="Hayashi M."/>
            <person name="Okamoto M."/>
            <person name="Ando T."/>
            <person name="Aoki H."/>
            <person name="Arita K."/>
            <person name="Hamada M."/>
            <person name="Harada C."/>
            <person name="Hijishita S."/>
            <person name="Honda M."/>
            <person name="Ichikawa Y."/>
            <person name="Idonuma A."/>
            <person name="Iijima M."/>
            <person name="Ikeda M."/>
            <person name="Ikeno M."/>
            <person name="Itoh S."/>
            <person name="Itoh T."/>
            <person name="Itoh Y."/>
            <person name="Itoh Y."/>
            <person name="Iwabuchi A."/>
            <person name="Kamiya K."/>
            <person name="Karasawa W."/>
            <person name="Katagiri S."/>
            <person name="Kikuta A."/>
            <person name="Kobayashi N."/>
            <person name="Kono I."/>
            <person name="Machita K."/>
            <person name="Maehara T."/>
            <person name="Mizuno H."/>
            <person name="Mizubayashi T."/>
            <person name="Mukai Y."/>
            <person name="Nagasaki H."/>
            <person name="Nakashima M."/>
            <person name="Nakama Y."/>
            <person name="Nakamichi Y."/>
            <person name="Nakamura M."/>
            <person name="Namiki N."/>
            <person name="Negishi M."/>
            <person name="Ohta I."/>
            <person name="Ono N."/>
            <person name="Saji S."/>
            <person name="Sakai K."/>
            <person name="Shibata M."/>
            <person name="Shimokawa T."/>
            <person name="Shomura A."/>
            <person name="Song J."/>
            <person name="Takazaki Y."/>
            <person name="Terasawa K."/>
            <person name="Tsuji K."/>
            <person name="Waki K."/>
            <person name="Yamagata H."/>
            <person name="Yamane H."/>
            <person name="Yoshiki S."/>
            <person name="Yoshihara R."/>
            <person name="Yukawa K."/>
            <person name="Zhong H."/>
            <person name="Iwama H."/>
            <person name="Endo T."/>
            <person name="Ito H."/>
            <person name="Hahn J.H."/>
            <person name="Kim H.I."/>
            <person name="Eun M.Y."/>
            <person name="Yano M."/>
            <person name="Jiang J."/>
            <person name="Gojobori T."/>
        </authorList>
    </citation>
    <scope>NUCLEOTIDE SEQUENCE</scope>
</reference>
<dbReference type="GO" id="GO:0006351">
    <property type="term" value="P:DNA-templated transcription"/>
    <property type="evidence" value="ECO:0007669"/>
    <property type="project" value="InterPro"/>
</dbReference>
<sequence>MRTPAAPCARACPPHAKKPRPIYAGPGWEGQRMPASYLQPRRGTNGRRIMEHGAGEEMVAFYEAWVGREERIVADLTDALLPARRRRDVLAPLVDAAVGHVSEYYERKARLADRDVVAALDPRWLNPLERTFLWAWGWKPALVFRFADGAVAGGSSHQQQRRALERVRAATAEAEREVDREVAVVQESLAGPRVLAALRRQHPRNGEADEAVAAVGRSLRVLLAAADALRERTVRDVVGTLAPDQAGAFLAAMLRFHLGVHRAGRNWGSGNGGRRGL</sequence>
<evidence type="ECO:0000259" key="1">
    <source>
        <dbReference type="PROSITE" id="PS51806"/>
    </source>
</evidence>
<dbReference type="Proteomes" id="UP000000763">
    <property type="component" value="Chromosome 1"/>
</dbReference>
<dbReference type="Pfam" id="PF14144">
    <property type="entry name" value="DOG1"/>
    <property type="match status" value="1"/>
</dbReference>
<feature type="domain" description="DOG1" evidence="1">
    <location>
        <begin position="55"/>
        <end position="270"/>
    </location>
</feature>
<organism evidence="2">
    <name type="scientific">Oryza sativa subsp. japonica</name>
    <name type="common">Rice</name>
    <dbReference type="NCBI Taxonomy" id="39947"/>
    <lineage>
        <taxon>Eukaryota</taxon>
        <taxon>Viridiplantae</taxon>
        <taxon>Streptophyta</taxon>
        <taxon>Embryophyta</taxon>
        <taxon>Tracheophyta</taxon>
        <taxon>Spermatophyta</taxon>
        <taxon>Magnoliopsida</taxon>
        <taxon>Liliopsida</taxon>
        <taxon>Poales</taxon>
        <taxon>Poaceae</taxon>
        <taxon>BOP clade</taxon>
        <taxon>Oryzoideae</taxon>
        <taxon>Oryzeae</taxon>
        <taxon>Oryzinae</taxon>
        <taxon>Oryza</taxon>
        <taxon>Oryza sativa</taxon>
    </lineage>
</organism>
<dbReference type="InterPro" id="IPR051886">
    <property type="entry name" value="Seed_Dev/Stress_Resp_Reg"/>
</dbReference>
<dbReference type="InterPro" id="IPR025422">
    <property type="entry name" value="TGA_domain"/>
</dbReference>
<accession>Q943Y2</accession>
<dbReference type="EMBL" id="AP002873">
    <property type="protein sequence ID" value="BAB64034.1"/>
    <property type="molecule type" value="Genomic_DNA"/>
</dbReference>
<dbReference type="Proteomes" id="UP000817658">
    <property type="component" value="Chromosome 1"/>
</dbReference>
<dbReference type="PANTHER" id="PTHR46354:SF25">
    <property type="entry name" value="OS01G0306400 PROTEIN"/>
    <property type="match status" value="1"/>
</dbReference>
<proteinExistence type="predicted"/>
<dbReference type="EMBL" id="AP003567">
    <property type="protein sequence ID" value="BAB93383.1"/>
    <property type="molecule type" value="Genomic_DNA"/>
</dbReference>
<evidence type="ECO:0000313" key="3">
    <source>
        <dbReference type="EMBL" id="BAB93383.1"/>
    </source>
</evidence>
<gene>
    <name evidence="3" type="ORF">OSJNBb0022N24.4</name>
    <name evidence="2" type="ORF">P0552C05.31</name>
</gene>
<evidence type="ECO:0000313" key="2">
    <source>
        <dbReference type="EMBL" id="BAB64034.1"/>
    </source>
</evidence>
<dbReference type="AlphaFoldDB" id="Q943Y2"/>
<reference evidence="4" key="2">
    <citation type="journal article" date="2005" name="Nature">
        <title>The map-based sequence of the rice genome.</title>
        <authorList>
            <consortium name="International rice genome sequencing project (IRGSP)"/>
            <person name="Matsumoto T."/>
            <person name="Wu J."/>
            <person name="Kanamori H."/>
            <person name="Katayose Y."/>
            <person name="Fujisawa M."/>
            <person name="Namiki N."/>
            <person name="Mizuno H."/>
            <person name="Yamamoto K."/>
            <person name="Antonio B.A."/>
            <person name="Baba T."/>
            <person name="Sakata K."/>
            <person name="Nagamura Y."/>
            <person name="Aoki H."/>
            <person name="Arikawa K."/>
            <person name="Arita K."/>
            <person name="Bito T."/>
            <person name="Chiden Y."/>
            <person name="Fujitsuka N."/>
            <person name="Fukunaka R."/>
            <person name="Hamada M."/>
            <person name="Harada C."/>
            <person name="Hayashi A."/>
            <person name="Hijishita S."/>
            <person name="Honda M."/>
            <person name="Hosokawa S."/>
            <person name="Ichikawa Y."/>
            <person name="Idonuma A."/>
            <person name="Iijima M."/>
            <person name="Ikeda M."/>
            <person name="Ikeno M."/>
            <person name="Ito K."/>
            <person name="Ito S."/>
            <person name="Ito T."/>
            <person name="Ito Y."/>
            <person name="Ito Y."/>
            <person name="Iwabuchi A."/>
            <person name="Kamiya K."/>
            <person name="Karasawa W."/>
            <person name="Kurita K."/>
            <person name="Katagiri S."/>
            <person name="Kikuta A."/>
            <person name="Kobayashi H."/>
            <person name="Kobayashi N."/>
            <person name="Machita K."/>
            <person name="Maehara T."/>
            <person name="Masukawa M."/>
            <person name="Mizubayashi T."/>
            <person name="Mukai Y."/>
            <person name="Nagasaki H."/>
            <person name="Nagata Y."/>
            <person name="Naito S."/>
            <person name="Nakashima M."/>
            <person name="Nakama Y."/>
            <person name="Nakamichi Y."/>
            <person name="Nakamura M."/>
            <person name="Meguro A."/>
            <person name="Negishi M."/>
            <person name="Ohta I."/>
            <person name="Ohta T."/>
            <person name="Okamoto M."/>
            <person name="Ono N."/>
            <person name="Saji S."/>
            <person name="Sakaguchi M."/>
            <person name="Sakai K."/>
            <person name="Shibata M."/>
            <person name="Shimokawa T."/>
            <person name="Song J."/>
            <person name="Takazaki Y."/>
            <person name="Terasawa K."/>
            <person name="Tsugane M."/>
            <person name="Tsuji K."/>
            <person name="Ueda S."/>
            <person name="Waki K."/>
            <person name="Yamagata H."/>
            <person name="Yamamoto M."/>
            <person name="Yamamoto S."/>
            <person name="Yamane H."/>
            <person name="Yoshiki S."/>
            <person name="Yoshihara R."/>
            <person name="Yukawa K."/>
            <person name="Zhong H."/>
            <person name="Yano M."/>
            <person name="Yuan Q."/>
            <person name="Ouyang S."/>
            <person name="Liu J."/>
            <person name="Jones K.M."/>
            <person name="Gansberger K."/>
            <person name="Moffat K."/>
            <person name="Hill J."/>
            <person name="Bera J."/>
            <person name="Fadrosh D."/>
            <person name="Jin S."/>
            <person name="Johri S."/>
            <person name="Kim M."/>
            <person name="Overton L."/>
            <person name="Reardon M."/>
            <person name="Tsitrin T."/>
            <person name="Vuong H."/>
            <person name="Weaver B."/>
            <person name="Ciecko A."/>
            <person name="Tallon L."/>
            <person name="Jackson J."/>
            <person name="Pai G."/>
            <person name="Aken S.V."/>
            <person name="Utterback T."/>
            <person name="Reidmuller S."/>
            <person name="Feldblyum T."/>
            <person name="Hsiao J."/>
            <person name="Zismann V."/>
            <person name="Iobst S."/>
            <person name="de Vazeille A.R."/>
            <person name="Buell C.R."/>
            <person name="Ying K."/>
            <person name="Li Y."/>
            <person name="Lu T."/>
            <person name="Huang Y."/>
            <person name="Zhao Q."/>
            <person name="Feng Q."/>
            <person name="Zhang L."/>
            <person name="Zhu J."/>
            <person name="Weng Q."/>
            <person name="Mu J."/>
            <person name="Lu Y."/>
            <person name="Fan D."/>
            <person name="Liu Y."/>
            <person name="Guan J."/>
            <person name="Zhang Y."/>
            <person name="Yu S."/>
            <person name="Liu X."/>
            <person name="Zhang Y."/>
            <person name="Hong G."/>
            <person name="Han B."/>
            <person name="Choisne N."/>
            <person name="Demange N."/>
            <person name="Orjeda G."/>
            <person name="Samain S."/>
            <person name="Cattolico L."/>
            <person name="Pelletier E."/>
            <person name="Couloux A."/>
            <person name="Segurens B."/>
            <person name="Wincker P."/>
            <person name="D'Hont A."/>
            <person name="Scarpelli C."/>
            <person name="Weissenbach J."/>
            <person name="Salanoubat M."/>
            <person name="Quetier F."/>
            <person name="Yu Y."/>
            <person name="Kim H.R."/>
            <person name="Rambo T."/>
            <person name="Currie J."/>
            <person name="Collura K."/>
            <person name="Luo M."/>
            <person name="Yang T."/>
            <person name="Ammiraju J.S.S."/>
            <person name="Engler F."/>
            <person name="Soderlund C."/>
            <person name="Wing R.A."/>
            <person name="Palmer L.E."/>
            <person name="de la Bastide M."/>
            <person name="Spiegel L."/>
            <person name="Nascimento L."/>
            <person name="Zutavern T."/>
            <person name="O'Shaughnessy A."/>
            <person name="Dike S."/>
            <person name="Dedhia N."/>
            <person name="Preston R."/>
            <person name="Balija V."/>
            <person name="McCombie W.R."/>
            <person name="Chow T."/>
            <person name="Chen H."/>
            <person name="Chung M."/>
            <person name="Chen C."/>
            <person name="Shaw J."/>
            <person name="Wu H."/>
            <person name="Hsiao K."/>
            <person name="Chao Y."/>
            <person name="Chu M."/>
            <person name="Cheng C."/>
            <person name="Hour A."/>
            <person name="Lee P."/>
            <person name="Lin S."/>
            <person name="Lin Y."/>
            <person name="Liou J."/>
            <person name="Liu S."/>
            <person name="Hsing Y."/>
            <person name="Raghuvanshi S."/>
            <person name="Mohanty A."/>
            <person name="Bharti A.K."/>
            <person name="Gaur A."/>
            <person name="Gupta V."/>
            <person name="Kumar D."/>
            <person name="Ravi V."/>
            <person name="Vij S."/>
            <person name="Kapur A."/>
            <person name="Khurana P."/>
            <person name="Khurana P."/>
            <person name="Khurana J.P."/>
            <person name="Tyagi A.K."/>
            <person name="Gaikwad K."/>
            <person name="Singh A."/>
            <person name="Dalal V."/>
            <person name="Srivastava S."/>
            <person name="Dixit A."/>
            <person name="Pal A.K."/>
            <person name="Ghazi I.A."/>
            <person name="Yadav M."/>
            <person name="Pandit A."/>
            <person name="Bhargava A."/>
            <person name="Sureshbabu K."/>
            <person name="Batra K."/>
            <person name="Sharma T.R."/>
            <person name="Mohapatra T."/>
            <person name="Singh N.K."/>
            <person name="Messing J."/>
            <person name="Nelson A.B."/>
            <person name="Fuks G."/>
            <person name="Kavchok S."/>
            <person name="Keizer G."/>
            <person name="Linton E."/>
            <person name="Llaca V."/>
            <person name="Song R."/>
            <person name="Tanyolac B."/>
            <person name="Young S."/>
            <person name="Ho-Il K."/>
            <person name="Hahn J.H."/>
            <person name="Sangsakoo G."/>
            <person name="Vanavichit A."/>
            <person name="de Mattos Luiz.A.T."/>
            <person name="Zimmer P.D."/>
            <person name="Malone G."/>
            <person name="Dellagostin O."/>
            <person name="de Oliveira A.C."/>
            <person name="Bevan M."/>
            <person name="Bancroft I."/>
            <person name="Minx P."/>
            <person name="Cordum H."/>
            <person name="Wilson R."/>
            <person name="Cheng Z."/>
            <person name="Jin W."/>
            <person name="Jiang J."/>
            <person name="Leong S.A."/>
            <person name="Iwama H."/>
            <person name="Gojobori T."/>
            <person name="Itoh T."/>
            <person name="Niimura Y."/>
            <person name="Fujii Y."/>
            <person name="Habara T."/>
            <person name="Sakai H."/>
            <person name="Sato Y."/>
            <person name="Wilson G."/>
            <person name="Kumar K."/>
            <person name="McCouch S."/>
            <person name="Juretic N."/>
            <person name="Hoen D."/>
            <person name="Wright S."/>
            <person name="Bruskiewich R."/>
            <person name="Bureau T."/>
            <person name="Miyao A."/>
            <person name="Hirochika H."/>
            <person name="Nishikawa T."/>
            <person name="Kadowaki K."/>
            <person name="Sugiura M."/>
            <person name="Burr B."/>
            <person name="Sasaki T."/>
        </authorList>
    </citation>
    <scope>NUCLEOTIDE SEQUENCE [LARGE SCALE GENOMIC DNA]</scope>
    <source>
        <strain evidence="4">cv. Nipponbare</strain>
    </source>
</reference>
<dbReference type="PROSITE" id="PS51806">
    <property type="entry name" value="DOG1"/>
    <property type="match status" value="1"/>
</dbReference>
<dbReference type="PANTHER" id="PTHR46354">
    <property type="entry name" value="DOG1 DOMAIN-CONTAINING PROTEIN"/>
    <property type="match status" value="1"/>
</dbReference>
<evidence type="ECO:0000313" key="4">
    <source>
        <dbReference type="Proteomes" id="UP000000763"/>
    </source>
</evidence>